<dbReference type="EMBL" id="MU004440">
    <property type="protein sequence ID" value="KAF2650930.1"/>
    <property type="molecule type" value="Genomic_DNA"/>
</dbReference>
<evidence type="ECO:0000256" key="1">
    <source>
        <dbReference type="SAM" id="MobiDB-lite"/>
    </source>
</evidence>
<evidence type="ECO:0000313" key="2">
    <source>
        <dbReference type="EMBL" id="KAF2650930.1"/>
    </source>
</evidence>
<proteinExistence type="predicted"/>
<dbReference type="AlphaFoldDB" id="A0A6A6STI0"/>
<evidence type="ECO:0000313" key="3">
    <source>
        <dbReference type="Proteomes" id="UP000799324"/>
    </source>
</evidence>
<feature type="region of interest" description="Disordered" evidence="1">
    <location>
        <begin position="159"/>
        <end position="200"/>
    </location>
</feature>
<feature type="compositionally biased region" description="Polar residues" evidence="1">
    <location>
        <begin position="131"/>
        <end position="146"/>
    </location>
</feature>
<protein>
    <submittedName>
        <fullName evidence="2">Uncharacterized protein</fullName>
    </submittedName>
</protein>
<sequence>MYYHCTYLGLHLFEFEEKLALGFKTCSNDFGWRKTTVIERFEIILDSFEIILDITVLRCVCLGRYSLGAGPRHEDSYFDIYGECDFYYDKCTRSTRITAKFCNTLQELNSRIPQKHENDMASIGDAGDTGNGETSAGSSRTGNTNPMALTAIFSENTAGASTSLAPPDDSDDARQRGASVSSWTPWCPNRKESLDLQSQM</sequence>
<organism evidence="2 3">
    <name type="scientific">Lophiostoma macrostomum CBS 122681</name>
    <dbReference type="NCBI Taxonomy" id="1314788"/>
    <lineage>
        <taxon>Eukaryota</taxon>
        <taxon>Fungi</taxon>
        <taxon>Dikarya</taxon>
        <taxon>Ascomycota</taxon>
        <taxon>Pezizomycotina</taxon>
        <taxon>Dothideomycetes</taxon>
        <taxon>Pleosporomycetidae</taxon>
        <taxon>Pleosporales</taxon>
        <taxon>Lophiostomataceae</taxon>
        <taxon>Lophiostoma</taxon>
    </lineage>
</organism>
<reference evidence="2" key="1">
    <citation type="journal article" date="2020" name="Stud. Mycol.">
        <title>101 Dothideomycetes genomes: a test case for predicting lifestyles and emergence of pathogens.</title>
        <authorList>
            <person name="Haridas S."/>
            <person name="Albert R."/>
            <person name="Binder M."/>
            <person name="Bloem J."/>
            <person name="Labutti K."/>
            <person name="Salamov A."/>
            <person name="Andreopoulos B."/>
            <person name="Baker S."/>
            <person name="Barry K."/>
            <person name="Bills G."/>
            <person name="Bluhm B."/>
            <person name="Cannon C."/>
            <person name="Castanera R."/>
            <person name="Culley D."/>
            <person name="Daum C."/>
            <person name="Ezra D."/>
            <person name="Gonzalez J."/>
            <person name="Henrissat B."/>
            <person name="Kuo A."/>
            <person name="Liang C."/>
            <person name="Lipzen A."/>
            <person name="Lutzoni F."/>
            <person name="Magnuson J."/>
            <person name="Mondo S."/>
            <person name="Nolan M."/>
            <person name="Ohm R."/>
            <person name="Pangilinan J."/>
            <person name="Park H.-J."/>
            <person name="Ramirez L."/>
            <person name="Alfaro M."/>
            <person name="Sun H."/>
            <person name="Tritt A."/>
            <person name="Yoshinaga Y."/>
            <person name="Zwiers L.-H."/>
            <person name="Turgeon B."/>
            <person name="Goodwin S."/>
            <person name="Spatafora J."/>
            <person name="Crous P."/>
            <person name="Grigoriev I."/>
        </authorList>
    </citation>
    <scope>NUCLEOTIDE SEQUENCE</scope>
    <source>
        <strain evidence="2">CBS 122681</strain>
    </source>
</reference>
<name>A0A6A6STI0_9PLEO</name>
<gene>
    <name evidence="2" type="ORF">K491DRAFT_682608</name>
</gene>
<feature type="region of interest" description="Disordered" evidence="1">
    <location>
        <begin position="113"/>
        <end position="146"/>
    </location>
</feature>
<dbReference type="Proteomes" id="UP000799324">
    <property type="component" value="Unassembled WGS sequence"/>
</dbReference>
<accession>A0A6A6STI0</accession>
<keyword evidence="3" id="KW-1185">Reference proteome</keyword>